<dbReference type="Proteomes" id="UP000070501">
    <property type="component" value="Unassembled WGS sequence"/>
</dbReference>
<protein>
    <submittedName>
        <fullName evidence="1">Uncharacterized protein</fullName>
    </submittedName>
</protein>
<sequence>MPLQVAAHLTQKLLAEREALLKHRSKYAQLRSHQWREWTSPAPATTTEITLEAISIRAFAIVMFITHGQSERAYFKYGVPVTDIVSVAQIVDDLQCQSVMRMHIQNWITGFTGVISNPHLQKPLPAHAIWLAFVAHKLELLLSPFHIDGILGRGGVLIAVPGRLKPDMLAPGALPRSRALSRGYLPQKPNWRKSFDSTGAFSERLKAQQDDNTAEPDPELGKCDLPAFHEKPYGLEKEWIGHISAMEHTLNGSCFFLEMLISTTVDAERFKYLDPKRCEHITMKTVNGDSEPGCRYQMPGQEPVETPAYLLNMKESARQKLTHEEFDEAQAVAKSHVPRDPPPSPLRTSVCNMIDRFDFKQKQPVNIAWKTQTSLLEDGDIYSAKNGHALNPIVGRYEHRQQ</sequence>
<dbReference type="EMBL" id="KQ964247">
    <property type="protein sequence ID" value="KXJ94595.1"/>
    <property type="molecule type" value="Genomic_DNA"/>
</dbReference>
<accession>A0A136JBT1</accession>
<reference evidence="2" key="1">
    <citation type="submission" date="2016-02" db="EMBL/GenBank/DDBJ databases">
        <title>Draft genome sequence of Microdochium bolleyi, a fungal endophyte of beachgrass.</title>
        <authorList>
            <consortium name="DOE Joint Genome Institute"/>
            <person name="David A.S."/>
            <person name="May G."/>
            <person name="Haridas S."/>
            <person name="Lim J."/>
            <person name="Wang M."/>
            <person name="Labutti K."/>
            <person name="Lipzen A."/>
            <person name="Barry K."/>
            <person name="Grigoriev I.V."/>
        </authorList>
    </citation>
    <scope>NUCLEOTIDE SEQUENCE [LARGE SCALE GENOMIC DNA]</scope>
    <source>
        <strain evidence="2">J235TASD1</strain>
    </source>
</reference>
<gene>
    <name evidence="1" type="ORF">Micbo1qcDRAFT_173387</name>
</gene>
<evidence type="ECO:0000313" key="2">
    <source>
        <dbReference type="Proteomes" id="UP000070501"/>
    </source>
</evidence>
<keyword evidence="2" id="KW-1185">Reference proteome</keyword>
<organism evidence="1 2">
    <name type="scientific">Microdochium bolleyi</name>
    <dbReference type="NCBI Taxonomy" id="196109"/>
    <lineage>
        <taxon>Eukaryota</taxon>
        <taxon>Fungi</taxon>
        <taxon>Dikarya</taxon>
        <taxon>Ascomycota</taxon>
        <taxon>Pezizomycotina</taxon>
        <taxon>Sordariomycetes</taxon>
        <taxon>Xylariomycetidae</taxon>
        <taxon>Xylariales</taxon>
        <taxon>Microdochiaceae</taxon>
        <taxon>Microdochium</taxon>
    </lineage>
</organism>
<name>A0A136JBT1_9PEZI</name>
<dbReference type="InParanoid" id="A0A136JBT1"/>
<proteinExistence type="predicted"/>
<evidence type="ECO:0000313" key="1">
    <source>
        <dbReference type="EMBL" id="KXJ94595.1"/>
    </source>
</evidence>
<dbReference type="AlphaFoldDB" id="A0A136JBT1"/>